<accession>A0A4U8W6F2</accession>
<keyword evidence="3" id="KW-0378">Hydrolase</keyword>
<dbReference type="PANTHER" id="PTHR43283:SF7">
    <property type="entry name" value="BETA-LACTAMASE-RELATED DOMAIN-CONTAINING PROTEIN"/>
    <property type="match status" value="1"/>
</dbReference>
<reference evidence="3 4" key="1">
    <citation type="submission" date="2019-02" db="EMBL/GenBank/DDBJ databases">
        <authorList>
            <consortium name="Pathogen Informatics"/>
        </authorList>
    </citation>
    <scope>NUCLEOTIDE SEQUENCE [LARGE SCALE GENOMIC DNA]</scope>
    <source>
        <strain evidence="3 4">3012STDY6756504</strain>
    </source>
</reference>
<dbReference type="InterPro" id="IPR012338">
    <property type="entry name" value="Beta-lactam/transpept-like"/>
</dbReference>
<keyword evidence="1" id="KW-0732">Signal</keyword>
<feature type="signal peptide" evidence="1">
    <location>
        <begin position="1"/>
        <end position="31"/>
    </location>
</feature>
<dbReference type="EMBL" id="LR215973">
    <property type="protein sequence ID" value="VFB00836.1"/>
    <property type="molecule type" value="Genomic_DNA"/>
</dbReference>
<dbReference type="Gene3D" id="3.40.710.10">
    <property type="entry name" value="DD-peptidase/beta-lactamase superfamily"/>
    <property type="match status" value="1"/>
</dbReference>
<gene>
    <name evidence="3" type="ORF">NCTC10797_04643</name>
</gene>
<proteinExistence type="predicted"/>
<evidence type="ECO:0000313" key="3">
    <source>
        <dbReference type="EMBL" id="VFB00836.1"/>
    </source>
</evidence>
<organism evidence="3 4">
    <name type="scientific">Nocardia cyriacigeorgica</name>
    <dbReference type="NCBI Taxonomy" id="135487"/>
    <lineage>
        <taxon>Bacteria</taxon>
        <taxon>Bacillati</taxon>
        <taxon>Actinomycetota</taxon>
        <taxon>Actinomycetes</taxon>
        <taxon>Mycobacteriales</taxon>
        <taxon>Nocardiaceae</taxon>
        <taxon>Nocardia</taxon>
    </lineage>
</organism>
<evidence type="ECO:0000259" key="2">
    <source>
        <dbReference type="Pfam" id="PF00144"/>
    </source>
</evidence>
<evidence type="ECO:0000256" key="1">
    <source>
        <dbReference type="SAM" id="SignalP"/>
    </source>
</evidence>
<dbReference type="Proteomes" id="UP000290439">
    <property type="component" value="Chromosome"/>
</dbReference>
<sequence>MPDANLIRMGRLGGLLVGVTAVALVAGHVFAASAAAAPPTTAQAQCSTTSGRQLERAEPEAVGLDSQRLAEALTFASTRNRFNVQVFRHNCLIGEGPTNEQTGNVAWNVWSVTKSVVSLLAGIASDQGKLDIAAPIGRYLPAGLGDEQRRSITVEDLLTESSGMRVGVVTEGITGVIPLDPNSAVQALGVPLDHEPGTVFSYSQRNVDLLAYVMELAVGEPLQQFAQRELFDPLGIARGDYYWARDRAGHTYGYAHLMIPPNDLAKLGLLVANDGRWGATQLVSRSYLDKARTPSATNHCYGYLFWLGPACAENADFLPRDMYSMAGMGMQNVFVFPSQDLTVVWTGMFGNVSRYGPSGVIQNTAELPHEFFRRLFAAFHEPPVPDPGPYVEPPLTLDPNAFIDSDILLAIVGVGPSAYPGCNVFACLNQPLRPPFSDAPPGCAILACLGPDPRTPGIR</sequence>
<dbReference type="GO" id="GO:0004180">
    <property type="term" value="F:carboxypeptidase activity"/>
    <property type="evidence" value="ECO:0007669"/>
    <property type="project" value="UniProtKB-KW"/>
</dbReference>
<feature type="chain" id="PRO_5039566600" evidence="1">
    <location>
        <begin position="32"/>
        <end position="459"/>
    </location>
</feature>
<dbReference type="InterPro" id="IPR050789">
    <property type="entry name" value="Diverse_Enzym_Activities"/>
</dbReference>
<name>A0A4U8W6F2_9NOCA</name>
<dbReference type="InterPro" id="IPR001466">
    <property type="entry name" value="Beta-lactam-related"/>
</dbReference>
<keyword evidence="3" id="KW-0645">Protease</keyword>
<dbReference type="SUPFAM" id="SSF56601">
    <property type="entry name" value="beta-lactamase/transpeptidase-like"/>
    <property type="match status" value="1"/>
</dbReference>
<protein>
    <submittedName>
        <fullName evidence="3">Beta-lactamase/D-alanine carboxypeptidase</fullName>
    </submittedName>
</protein>
<dbReference type="Pfam" id="PF00144">
    <property type="entry name" value="Beta-lactamase"/>
    <property type="match status" value="1"/>
</dbReference>
<dbReference type="PANTHER" id="PTHR43283">
    <property type="entry name" value="BETA-LACTAMASE-RELATED"/>
    <property type="match status" value="1"/>
</dbReference>
<feature type="domain" description="Beta-lactamase-related" evidence="2">
    <location>
        <begin position="104"/>
        <end position="345"/>
    </location>
</feature>
<keyword evidence="3" id="KW-0121">Carboxypeptidase</keyword>
<evidence type="ECO:0000313" key="4">
    <source>
        <dbReference type="Proteomes" id="UP000290439"/>
    </source>
</evidence>
<dbReference type="AlphaFoldDB" id="A0A4U8W6F2"/>